<feature type="domain" description="ABC transmembrane type-1" evidence="8">
    <location>
        <begin position="97"/>
        <end position="286"/>
    </location>
</feature>
<feature type="transmembrane region" description="Helical" evidence="7">
    <location>
        <begin position="35"/>
        <end position="53"/>
    </location>
</feature>
<protein>
    <submittedName>
        <fullName evidence="9">Peptide/nickel transport system permease protein</fullName>
    </submittedName>
</protein>
<keyword evidence="2 7" id="KW-0813">Transport</keyword>
<feature type="transmembrane region" description="Helical" evidence="7">
    <location>
        <begin position="101"/>
        <end position="126"/>
    </location>
</feature>
<comment type="subcellular location">
    <subcellularLocation>
        <location evidence="1 7">Cell membrane</location>
        <topology evidence="1 7">Multi-pass membrane protein</topology>
    </subcellularLocation>
</comment>
<dbReference type="SUPFAM" id="SSF161098">
    <property type="entry name" value="MetI-like"/>
    <property type="match status" value="1"/>
</dbReference>
<evidence type="ECO:0000256" key="3">
    <source>
        <dbReference type="ARBA" id="ARBA00022475"/>
    </source>
</evidence>
<dbReference type="STRING" id="561176.SAMN04488561_1415"/>
<evidence type="ECO:0000256" key="1">
    <source>
        <dbReference type="ARBA" id="ARBA00004651"/>
    </source>
</evidence>
<dbReference type="Pfam" id="PF00528">
    <property type="entry name" value="BPD_transp_1"/>
    <property type="match status" value="1"/>
</dbReference>
<dbReference type="Gene3D" id="1.10.3720.10">
    <property type="entry name" value="MetI-like"/>
    <property type="match status" value="1"/>
</dbReference>
<dbReference type="EMBL" id="FNUC01000003">
    <property type="protein sequence ID" value="SEE46761.1"/>
    <property type="molecule type" value="Genomic_DNA"/>
</dbReference>
<evidence type="ECO:0000256" key="2">
    <source>
        <dbReference type="ARBA" id="ARBA00022448"/>
    </source>
</evidence>
<feature type="transmembrane region" description="Helical" evidence="7">
    <location>
        <begin position="146"/>
        <end position="173"/>
    </location>
</feature>
<evidence type="ECO:0000259" key="8">
    <source>
        <dbReference type="PROSITE" id="PS50928"/>
    </source>
</evidence>
<organism evidence="9 10">
    <name type="scientific">Jiangella alba</name>
    <dbReference type="NCBI Taxonomy" id="561176"/>
    <lineage>
        <taxon>Bacteria</taxon>
        <taxon>Bacillati</taxon>
        <taxon>Actinomycetota</taxon>
        <taxon>Actinomycetes</taxon>
        <taxon>Jiangellales</taxon>
        <taxon>Jiangellaceae</taxon>
        <taxon>Jiangella</taxon>
    </lineage>
</organism>
<dbReference type="PANTHER" id="PTHR43386:SF1">
    <property type="entry name" value="D,D-DIPEPTIDE TRANSPORT SYSTEM PERMEASE PROTEIN DDPC-RELATED"/>
    <property type="match status" value="1"/>
</dbReference>
<evidence type="ECO:0000313" key="10">
    <source>
        <dbReference type="Proteomes" id="UP000181980"/>
    </source>
</evidence>
<proteinExistence type="inferred from homology"/>
<dbReference type="GO" id="GO:0055085">
    <property type="term" value="P:transmembrane transport"/>
    <property type="evidence" value="ECO:0007669"/>
    <property type="project" value="InterPro"/>
</dbReference>
<evidence type="ECO:0000256" key="6">
    <source>
        <dbReference type="ARBA" id="ARBA00023136"/>
    </source>
</evidence>
<feature type="transmembrane region" description="Helical" evidence="7">
    <location>
        <begin position="216"/>
        <end position="243"/>
    </location>
</feature>
<keyword evidence="4 7" id="KW-0812">Transmembrane</keyword>
<reference evidence="10" key="1">
    <citation type="submission" date="2016-10" db="EMBL/GenBank/DDBJ databases">
        <authorList>
            <person name="Varghese N."/>
            <person name="Submissions S."/>
        </authorList>
    </citation>
    <scope>NUCLEOTIDE SEQUENCE [LARGE SCALE GENOMIC DNA]</scope>
    <source>
        <strain evidence="10">DSM 45237</strain>
    </source>
</reference>
<comment type="similarity">
    <text evidence="7">Belongs to the binding-protein-dependent transport system permease family.</text>
</comment>
<feature type="transmembrane region" description="Helical" evidence="7">
    <location>
        <begin position="263"/>
        <end position="282"/>
    </location>
</feature>
<dbReference type="PROSITE" id="PS50928">
    <property type="entry name" value="ABC_TM1"/>
    <property type="match status" value="1"/>
</dbReference>
<evidence type="ECO:0000256" key="7">
    <source>
        <dbReference type="RuleBase" id="RU363032"/>
    </source>
</evidence>
<keyword evidence="10" id="KW-1185">Reference proteome</keyword>
<evidence type="ECO:0000256" key="5">
    <source>
        <dbReference type="ARBA" id="ARBA00022989"/>
    </source>
</evidence>
<dbReference type="Proteomes" id="UP000181980">
    <property type="component" value="Unassembled WGS sequence"/>
</dbReference>
<dbReference type="InterPro" id="IPR050366">
    <property type="entry name" value="BP-dependent_transpt_permease"/>
</dbReference>
<dbReference type="Pfam" id="PF12911">
    <property type="entry name" value="OppC_N"/>
    <property type="match status" value="1"/>
</dbReference>
<dbReference type="InterPro" id="IPR035906">
    <property type="entry name" value="MetI-like_sf"/>
</dbReference>
<dbReference type="GO" id="GO:0005886">
    <property type="term" value="C:plasma membrane"/>
    <property type="evidence" value="ECO:0007669"/>
    <property type="project" value="UniProtKB-SubCell"/>
</dbReference>
<gene>
    <name evidence="9" type="ORF">SAMN04488561_1415</name>
</gene>
<dbReference type="InterPro" id="IPR000515">
    <property type="entry name" value="MetI-like"/>
</dbReference>
<evidence type="ECO:0000256" key="4">
    <source>
        <dbReference type="ARBA" id="ARBA00022692"/>
    </source>
</evidence>
<name>A0A1H5J3W7_9ACTN</name>
<dbReference type="OrthoDB" id="9812701at2"/>
<dbReference type="RefSeq" id="WP_069114549.1">
    <property type="nucleotide sequence ID" value="NZ_FNUC01000003.1"/>
</dbReference>
<dbReference type="PANTHER" id="PTHR43386">
    <property type="entry name" value="OLIGOPEPTIDE TRANSPORT SYSTEM PERMEASE PROTEIN APPC"/>
    <property type="match status" value="1"/>
</dbReference>
<sequence>MADVSIAASAGAAARTARSHNAWRALLVNRWGLTAMAFLAVVVLAAVLAPVIAPHDPQTQDLLGRLAPPAWAGGDASHLLGTDHLGRDVLSRLIYGSRVSLLVGVAAALMAGVIGAIVGLVAGYYGGWADRVLMRLADVQLAFPSILLALAVVAFLGTGLWIVIVVLGVTGWVSYARVVRSEVVSLKTRDFVTEARAIGVGDATIIRRHLLPNVSAPLATIATLNVAAAIVAESALSFLGLGVPSDVPTWGSMLADGQLYLGTSWWIAVFPGLALMLTSLAINITGDAIRDATDPKAYRR</sequence>
<keyword evidence="6 7" id="KW-0472">Membrane</keyword>
<evidence type="ECO:0000313" key="9">
    <source>
        <dbReference type="EMBL" id="SEE46761.1"/>
    </source>
</evidence>
<dbReference type="InterPro" id="IPR025966">
    <property type="entry name" value="OppC_N"/>
</dbReference>
<dbReference type="CDD" id="cd06261">
    <property type="entry name" value="TM_PBP2"/>
    <property type="match status" value="1"/>
</dbReference>
<keyword evidence="5 7" id="KW-1133">Transmembrane helix</keyword>
<dbReference type="AlphaFoldDB" id="A0A1H5J3W7"/>
<accession>A0A1H5J3W7</accession>
<keyword evidence="3" id="KW-1003">Cell membrane</keyword>